<comment type="caution">
    <text evidence="10">The sequence shown here is derived from an EMBL/GenBank/DDBJ whole genome shotgun (WGS) entry which is preliminary data.</text>
</comment>
<feature type="region of interest" description="Disordered" evidence="7">
    <location>
        <begin position="247"/>
        <end position="275"/>
    </location>
</feature>
<dbReference type="InterPro" id="IPR003148">
    <property type="entry name" value="RCK_N"/>
</dbReference>
<dbReference type="InterPro" id="IPR036291">
    <property type="entry name" value="NAD(P)-bd_dom_sf"/>
</dbReference>
<evidence type="ECO:0000256" key="1">
    <source>
        <dbReference type="ARBA" id="ARBA00003660"/>
    </source>
</evidence>
<keyword evidence="5" id="KW-0520">NAD</keyword>
<evidence type="ECO:0000256" key="4">
    <source>
        <dbReference type="ARBA" id="ARBA00022958"/>
    </source>
</evidence>
<keyword evidence="2" id="KW-0813">Transport</keyword>
<keyword evidence="4" id="KW-0630">Potassium</keyword>
<dbReference type="Pfam" id="PF02080">
    <property type="entry name" value="TrkA_C"/>
    <property type="match status" value="1"/>
</dbReference>
<accession>M0MAT1</accession>
<dbReference type="InterPro" id="IPR006037">
    <property type="entry name" value="RCK_C"/>
</dbReference>
<evidence type="ECO:0000256" key="5">
    <source>
        <dbReference type="ARBA" id="ARBA00023027"/>
    </source>
</evidence>
<dbReference type="GO" id="GO:0015079">
    <property type="term" value="F:potassium ion transmembrane transporter activity"/>
    <property type="evidence" value="ECO:0007669"/>
    <property type="project" value="InterPro"/>
</dbReference>
<reference evidence="10 11" key="1">
    <citation type="journal article" date="2014" name="PLoS Genet.">
        <title>Phylogenetically driven sequencing of extremely halophilic archaea reveals strategies for static and dynamic osmo-response.</title>
        <authorList>
            <person name="Becker E.A."/>
            <person name="Seitzer P.M."/>
            <person name="Tritt A."/>
            <person name="Larsen D."/>
            <person name="Krusor M."/>
            <person name="Yao A.I."/>
            <person name="Wu D."/>
            <person name="Madern D."/>
            <person name="Eisen J.A."/>
            <person name="Darling A.E."/>
            <person name="Facciotti M.T."/>
        </authorList>
    </citation>
    <scope>NUCLEOTIDE SEQUENCE [LARGE SCALE GENOMIC DNA]</scope>
    <source>
        <strain evidence="10 11">DSM 1307</strain>
    </source>
</reference>
<comment type="function">
    <text evidence="1">Part of a potassium transport system.</text>
</comment>
<evidence type="ECO:0000313" key="11">
    <source>
        <dbReference type="Proteomes" id="UP000011568"/>
    </source>
</evidence>
<dbReference type="AlphaFoldDB" id="M0MAT1"/>
<feature type="domain" description="RCK C-terminal" evidence="9">
    <location>
        <begin position="162"/>
        <end position="244"/>
    </location>
</feature>
<dbReference type="GO" id="GO:0005886">
    <property type="term" value="C:plasma membrane"/>
    <property type="evidence" value="ECO:0007669"/>
    <property type="project" value="InterPro"/>
</dbReference>
<protein>
    <submittedName>
        <fullName evidence="10">TRK potassium uptake system protein</fullName>
    </submittedName>
</protein>
<dbReference type="STRING" id="931277.C448_10487"/>
<sequence>MAVVGSVRTRAETRGDRVFIPGVLRQAMRCVIVGYGRVGTRTADLLATEGHEVVVVENDPAKVESARESGFTVVEGDGSATAVLAEADLDAADAVGGLTGDPETNFAVCAVANDHGCRTVLRISEEFSAAVYREYSEGVDEIIYPEQLGAAGAKTALLGGDFSVLADITERLSAASLTVPEDSPVVGERVVTLDVPDAARIYAHGRAGESLTIPLPRTAIEPGDRLALIADPDAVASVRATIHGTDASLSDDATKGEGRAAEAGTSGRASGEDGE</sequence>
<evidence type="ECO:0000256" key="3">
    <source>
        <dbReference type="ARBA" id="ARBA00022538"/>
    </source>
</evidence>
<keyword evidence="6" id="KW-0406">Ion transport</keyword>
<dbReference type="EMBL" id="AOMC01000124">
    <property type="protein sequence ID" value="EMA42897.1"/>
    <property type="molecule type" value="Genomic_DNA"/>
</dbReference>
<dbReference type="eggNOG" id="arCOG01957">
    <property type="taxonomic scope" value="Archaea"/>
</dbReference>
<proteinExistence type="predicted"/>
<dbReference type="PANTHER" id="PTHR43833:SF5">
    <property type="entry name" value="TRK SYSTEM POTASSIUM UPTAKE PROTEIN TRKA"/>
    <property type="match status" value="1"/>
</dbReference>
<gene>
    <name evidence="10" type="ORF">C448_10487</name>
</gene>
<dbReference type="Gene3D" id="3.30.70.1450">
    <property type="entry name" value="Regulator of K+ conductance, C-terminal domain"/>
    <property type="match status" value="1"/>
</dbReference>
<keyword evidence="11" id="KW-1185">Reference proteome</keyword>
<dbReference type="PROSITE" id="PS51202">
    <property type="entry name" value="RCK_C"/>
    <property type="match status" value="1"/>
</dbReference>
<evidence type="ECO:0000256" key="6">
    <source>
        <dbReference type="ARBA" id="ARBA00023065"/>
    </source>
</evidence>
<evidence type="ECO:0000313" key="10">
    <source>
        <dbReference type="EMBL" id="EMA42897.1"/>
    </source>
</evidence>
<dbReference type="PATRIC" id="fig|931277.6.peg.2051"/>
<dbReference type="SUPFAM" id="SSF51735">
    <property type="entry name" value="NAD(P)-binding Rossmann-fold domains"/>
    <property type="match status" value="1"/>
</dbReference>
<evidence type="ECO:0000256" key="7">
    <source>
        <dbReference type="SAM" id="MobiDB-lite"/>
    </source>
</evidence>
<dbReference type="PROSITE" id="PS51201">
    <property type="entry name" value="RCK_N"/>
    <property type="match status" value="1"/>
</dbReference>
<dbReference type="InterPro" id="IPR050721">
    <property type="entry name" value="Trk_Ktr_HKT_K-transport"/>
</dbReference>
<dbReference type="PRINTS" id="PR00335">
    <property type="entry name" value="KUPTAKETRKA"/>
</dbReference>
<evidence type="ECO:0000256" key="2">
    <source>
        <dbReference type="ARBA" id="ARBA00022448"/>
    </source>
</evidence>
<dbReference type="InterPro" id="IPR036721">
    <property type="entry name" value="RCK_C_sf"/>
</dbReference>
<feature type="domain" description="RCK N-terminal" evidence="8">
    <location>
        <begin position="27"/>
        <end position="143"/>
    </location>
</feature>
<dbReference type="InterPro" id="IPR006036">
    <property type="entry name" value="K_uptake_TrkA"/>
</dbReference>
<dbReference type="PANTHER" id="PTHR43833">
    <property type="entry name" value="POTASSIUM CHANNEL PROTEIN 2-RELATED-RELATED"/>
    <property type="match status" value="1"/>
</dbReference>
<dbReference type="SUPFAM" id="SSF116726">
    <property type="entry name" value="TrkA C-terminal domain-like"/>
    <property type="match status" value="1"/>
</dbReference>
<dbReference type="Gene3D" id="3.40.50.720">
    <property type="entry name" value="NAD(P)-binding Rossmann-like Domain"/>
    <property type="match status" value="1"/>
</dbReference>
<dbReference type="Proteomes" id="UP000011568">
    <property type="component" value="Unassembled WGS sequence"/>
</dbReference>
<name>M0MAT1_HALMO</name>
<organism evidence="10 11">
    <name type="scientific">Halococcus morrhuae DSM 1307</name>
    <dbReference type="NCBI Taxonomy" id="931277"/>
    <lineage>
        <taxon>Archaea</taxon>
        <taxon>Methanobacteriati</taxon>
        <taxon>Methanobacteriota</taxon>
        <taxon>Stenosarchaea group</taxon>
        <taxon>Halobacteria</taxon>
        <taxon>Halobacteriales</taxon>
        <taxon>Halococcaceae</taxon>
        <taxon>Halococcus</taxon>
    </lineage>
</organism>
<keyword evidence="3" id="KW-0633">Potassium transport</keyword>
<evidence type="ECO:0000259" key="9">
    <source>
        <dbReference type="PROSITE" id="PS51202"/>
    </source>
</evidence>
<dbReference type="Pfam" id="PF02254">
    <property type="entry name" value="TrkA_N"/>
    <property type="match status" value="1"/>
</dbReference>
<evidence type="ECO:0000259" key="8">
    <source>
        <dbReference type="PROSITE" id="PS51201"/>
    </source>
</evidence>